<dbReference type="AlphaFoldDB" id="A0A7D5JZE4"/>
<dbReference type="Proteomes" id="UP000509638">
    <property type="component" value="Chromosome"/>
</dbReference>
<protein>
    <recommendedName>
        <fullName evidence="3">Glycosyltransferase</fullName>
    </recommendedName>
</protein>
<evidence type="ECO:0008006" key="3">
    <source>
        <dbReference type="Google" id="ProtNLM"/>
    </source>
</evidence>
<accession>A0A7D5JZE4</accession>
<proteinExistence type="predicted"/>
<sequence length="293" mass="32298">MHFQWPEKYFSASNRIASFAKRVRFRIWMRLLRARGTAVVLTIHNLASHESHGAAANRELSRLERLVDRFVVLNPAVAITNLPAVADVIPHGNYRSLVPDRGLPDAESKRLLYFGFIRAYKNVPLLVSSFAAASLPNEGYELRVVGKPYDALTADAVRSAVADSPSRNISARLAALRDAELIDEISRASVIILPYADLYNSGALIMSLTIGRPVIVPRTPATEYYAEQFGPDWVYLFDLPLSPERLADVVKAAAAESERAARPDLSALDWEVIAAEYASTYRAAIADRAMSAG</sequence>
<reference evidence="1 2" key="1">
    <citation type="submission" date="2020-06" db="EMBL/GenBank/DDBJ databases">
        <authorList>
            <person name="Jo H."/>
        </authorList>
    </citation>
    <scope>NUCLEOTIDE SEQUENCE [LARGE SCALE GENOMIC DNA]</scope>
    <source>
        <strain evidence="1 2">I46</strain>
    </source>
</reference>
<evidence type="ECO:0000313" key="2">
    <source>
        <dbReference type="Proteomes" id="UP000509638"/>
    </source>
</evidence>
<gene>
    <name evidence="1" type="ORF">HW566_11055</name>
</gene>
<dbReference type="SUPFAM" id="SSF53756">
    <property type="entry name" value="UDP-Glycosyltransferase/glycogen phosphorylase"/>
    <property type="match status" value="1"/>
</dbReference>
<evidence type="ECO:0000313" key="1">
    <source>
        <dbReference type="EMBL" id="QLD12263.1"/>
    </source>
</evidence>
<organism evidence="1 2">
    <name type="scientific">Microbacterium oleivorans</name>
    <dbReference type="NCBI Taxonomy" id="273677"/>
    <lineage>
        <taxon>Bacteria</taxon>
        <taxon>Bacillati</taxon>
        <taxon>Actinomycetota</taxon>
        <taxon>Actinomycetes</taxon>
        <taxon>Micrococcales</taxon>
        <taxon>Microbacteriaceae</taxon>
        <taxon>Microbacterium</taxon>
    </lineage>
</organism>
<dbReference type="Gene3D" id="3.40.50.2000">
    <property type="entry name" value="Glycogen Phosphorylase B"/>
    <property type="match status" value="2"/>
</dbReference>
<dbReference type="RefSeq" id="WP_178012867.1">
    <property type="nucleotide sequence ID" value="NZ_CP058316.1"/>
</dbReference>
<name>A0A7D5JZE4_9MICO</name>
<dbReference type="EMBL" id="CP058316">
    <property type="protein sequence ID" value="QLD12263.1"/>
    <property type="molecule type" value="Genomic_DNA"/>
</dbReference>